<proteinExistence type="predicted"/>
<dbReference type="RefSeq" id="WP_238479588.1">
    <property type="nucleotide sequence ID" value="NZ_CP064786.1"/>
</dbReference>
<name>A0A897MK13_9EURY</name>
<evidence type="ECO:0000313" key="2">
    <source>
        <dbReference type="Proteomes" id="UP000663586"/>
    </source>
</evidence>
<dbReference type="GeneID" id="70684606"/>
<dbReference type="AlphaFoldDB" id="A0A897MK13"/>
<dbReference type="KEGG" id="hara:AArcS_1223"/>
<dbReference type="Proteomes" id="UP000663586">
    <property type="component" value="Chromosome"/>
</dbReference>
<keyword evidence="2" id="KW-1185">Reference proteome</keyword>
<dbReference type="InterPro" id="IPR043858">
    <property type="entry name" value="DUF5820"/>
</dbReference>
<reference evidence="1" key="1">
    <citation type="submission" date="2020-11" db="EMBL/GenBank/DDBJ databases">
        <title>Carbohydrate-dependent, anaerobic sulfur respiration: A novel catabolism in halophilic archaea.</title>
        <authorList>
            <person name="Sorokin D.Y."/>
            <person name="Messina E."/>
            <person name="Smedile F."/>
            <person name="La Cono V."/>
            <person name="Hallsworth J.E."/>
            <person name="Yakimov M.M."/>
        </authorList>
    </citation>
    <scope>NUCLEOTIDE SEQUENCE</scope>
    <source>
        <strain evidence="1">AArc-S</strain>
    </source>
</reference>
<protein>
    <submittedName>
        <fullName evidence="1">Uncharacterized protein</fullName>
    </submittedName>
</protein>
<dbReference type="EMBL" id="CP064786">
    <property type="protein sequence ID" value="QSG02440.1"/>
    <property type="molecule type" value="Genomic_DNA"/>
</dbReference>
<dbReference type="Pfam" id="PF19137">
    <property type="entry name" value="DUF5820"/>
    <property type="match status" value="1"/>
</dbReference>
<gene>
    <name evidence="1" type="ORF">AArcS_1223</name>
</gene>
<organism evidence="1 2">
    <name type="scientific">Natranaeroarchaeum sulfidigenes</name>
    <dbReference type="NCBI Taxonomy" id="2784880"/>
    <lineage>
        <taxon>Archaea</taxon>
        <taxon>Methanobacteriati</taxon>
        <taxon>Methanobacteriota</taxon>
        <taxon>Stenosarchaea group</taxon>
        <taxon>Halobacteria</taxon>
        <taxon>Halobacteriales</taxon>
        <taxon>Natronoarchaeaceae</taxon>
        <taxon>Natranaeroarchaeum</taxon>
    </lineage>
</organism>
<accession>A0A897MK13</accession>
<evidence type="ECO:0000313" key="1">
    <source>
        <dbReference type="EMBL" id="QSG02440.1"/>
    </source>
</evidence>
<sequence>MSYEQLHESWVVWSDEPEGRSVLAYRPDVFDADRFPAECLPTIYLTRGRPSRRPAGHDPIESGEQWTVVLYLEPDVDAGAEQFDDRDAAVEYAIELAEEFATGDVDYRDLYQVPRTEYFEKLDELTEA</sequence>